<reference evidence="1" key="1">
    <citation type="journal article" date="2013" name="Lancet">
        <title>First case of E anophelis outbreak in an intensive-care unit.</title>
        <authorList>
            <person name="Teo J."/>
            <person name="Tan S.Y."/>
            <person name="Tay M."/>
            <person name="Ding Y."/>
            <person name="Kjelleberg S."/>
            <person name="Givskov M."/>
            <person name="Lin R.T."/>
            <person name="Yang L."/>
        </authorList>
    </citation>
    <scope>NUCLEOTIDE SEQUENCE [LARGE SCALE GENOMIC DNA]</scope>
    <source>
        <strain evidence="1">NUHP1</strain>
    </source>
</reference>
<proteinExistence type="predicted"/>
<reference evidence="1" key="2">
    <citation type="journal article" date="2015" name="Genome Biol. Evol.">
        <title>Complete Genome Sequence and Transcriptomic Analysis of the Novel Pathogen Elizabethkingia anophelis in Response to Oxidative Stress.</title>
        <authorList>
            <person name="Li Y."/>
            <person name="Liu Y."/>
            <person name="Chew S.C."/>
            <person name="Tay M."/>
            <person name="Salido M.M."/>
            <person name="Teo J."/>
            <person name="Lauro F.M."/>
            <person name="Givskov M."/>
            <person name="Yang L."/>
        </authorList>
    </citation>
    <scope>NUCLEOTIDE SEQUENCE</scope>
    <source>
        <strain evidence="1">NUHP1</strain>
    </source>
</reference>
<sequence length="63" mass="6633">MKRKIQLTKGLSINKEAIAKLQESQMAQLKGGIKNADGSCGVASCGSSCNKDSCNTKTVEELS</sequence>
<protein>
    <submittedName>
        <fullName evidence="1">Uncharacterized protein</fullName>
    </submittedName>
</protein>
<accession>A0A077EA21</accession>
<gene>
    <name evidence="1" type="ORF">BD94_0656</name>
</gene>
<name>A0A077EA21_9FLAO</name>
<dbReference type="AlphaFoldDB" id="A0A077EA21"/>
<evidence type="ECO:0000313" key="2">
    <source>
        <dbReference type="Proteomes" id="UP000028933"/>
    </source>
</evidence>
<evidence type="ECO:0000313" key="1">
    <source>
        <dbReference type="EMBL" id="AIL44431.1"/>
    </source>
</evidence>
<dbReference type="InterPro" id="IPR058238">
    <property type="entry name" value="Lant_leader_dom"/>
</dbReference>
<dbReference type="HOGENOM" id="CLU_207756_0_0_10"/>
<dbReference type="KEGG" id="eao:BD94_0656"/>
<dbReference type="Proteomes" id="UP000028933">
    <property type="component" value="Chromosome"/>
</dbReference>
<dbReference type="RefSeq" id="WP_024564940.1">
    <property type="nucleotide sequence ID" value="NZ_CP007547.1"/>
</dbReference>
<dbReference type="EMBL" id="CP007547">
    <property type="protein sequence ID" value="AIL44431.1"/>
    <property type="molecule type" value="Genomic_DNA"/>
</dbReference>
<organism evidence="1 2">
    <name type="scientific">Elizabethkingia anophelis NUHP1</name>
    <dbReference type="NCBI Taxonomy" id="1338011"/>
    <lineage>
        <taxon>Bacteria</taxon>
        <taxon>Pseudomonadati</taxon>
        <taxon>Bacteroidota</taxon>
        <taxon>Flavobacteriia</taxon>
        <taxon>Flavobacteriales</taxon>
        <taxon>Weeksellaceae</taxon>
        <taxon>Elizabethkingia</taxon>
    </lineage>
</organism>
<dbReference type="NCBIfam" id="NF038153">
    <property type="entry name" value="lant_leader_L1a"/>
    <property type="match status" value="1"/>
</dbReference>
<dbReference type="STRING" id="1338011.BD94_0656"/>